<dbReference type="GO" id="GO:0016757">
    <property type="term" value="F:glycosyltransferase activity"/>
    <property type="evidence" value="ECO:0007669"/>
    <property type="project" value="UniProtKB-KW"/>
</dbReference>
<dbReference type="Pfam" id="PF00534">
    <property type="entry name" value="Glycos_transf_1"/>
    <property type="match status" value="1"/>
</dbReference>
<keyword evidence="4" id="KW-1185">Reference proteome</keyword>
<dbReference type="InterPro" id="IPR028098">
    <property type="entry name" value="Glyco_trans_4-like_N"/>
</dbReference>
<dbReference type="InterPro" id="IPR050194">
    <property type="entry name" value="Glycosyltransferase_grp1"/>
</dbReference>
<dbReference type="Gene3D" id="3.40.50.2000">
    <property type="entry name" value="Glycogen Phosphorylase B"/>
    <property type="match status" value="2"/>
</dbReference>
<dbReference type="PANTHER" id="PTHR45947">
    <property type="entry name" value="SULFOQUINOVOSYL TRANSFERASE SQD2"/>
    <property type="match status" value="1"/>
</dbReference>
<dbReference type="SUPFAM" id="SSF53756">
    <property type="entry name" value="UDP-Glycosyltransferase/glycogen phosphorylase"/>
    <property type="match status" value="1"/>
</dbReference>
<reference evidence="3 4" key="1">
    <citation type="submission" date="2021-05" db="EMBL/GenBank/DDBJ databases">
        <title>The draft genome of Geobacter pelophilus DSM 12255.</title>
        <authorList>
            <person name="Xu Z."/>
            <person name="Masuda Y."/>
            <person name="Itoh H."/>
            <person name="Senoo K."/>
        </authorList>
    </citation>
    <scope>NUCLEOTIDE SEQUENCE [LARGE SCALE GENOMIC DNA]</scope>
    <source>
        <strain evidence="3 4">DSM 12255</strain>
    </source>
</reference>
<dbReference type="Pfam" id="PF13439">
    <property type="entry name" value="Glyco_transf_4"/>
    <property type="match status" value="1"/>
</dbReference>
<gene>
    <name evidence="3" type="ORF">KI809_03700</name>
</gene>
<dbReference type="RefSeq" id="WP_214170137.1">
    <property type="nucleotide sequence ID" value="NZ_JAHCVJ010000001.1"/>
</dbReference>
<evidence type="ECO:0000313" key="4">
    <source>
        <dbReference type="Proteomes" id="UP000811899"/>
    </source>
</evidence>
<dbReference type="Proteomes" id="UP000811899">
    <property type="component" value="Unassembled WGS sequence"/>
</dbReference>
<dbReference type="EMBL" id="JAHCVJ010000001">
    <property type="protein sequence ID" value="MBT0663397.1"/>
    <property type="molecule type" value="Genomic_DNA"/>
</dbReference>
<name>A0AAW4L6F8_9BACT</name>
<sequence length="457" mass="50906">MPVKETKNSDSESIKVCYILLHIPVPSETFVINELIALQALGVDVHTVSLWPSRKCHEELMARILNPVYDITGDAFQQKAATSALYPAACKLAERYKIPGGLALQAVLAAEYCRSLSIQHIHSHFATEAALVSLLVSKLTGISFSFTAHAYDIFRLNVAGETFPDRRVKLLVENAAKTITISEYNRNHILSITDPAVTERLEVVHCGIDPERFKPCVRTSLGSVTFLSVGRLFGKKGHEFLLRSFRQLAFTCDARLRIIGDGELLPVLTKLTRELDLEDKVVFIGVASSERVLEEMHAADVFVLHSITGSDNDKEGIPVSIMEACATGLPVVSTRHSGIPELVIDGVNGFLVDEMDCNGFANAMRLLAESPYLREQMGHAGRELVSEKFNLFKETQKLREIFSALIQKSSALETTKVDRNFHDATVIFSYRVKMGLLKNRVKNYFNQLLQKDHDKGF</sequence>
<proteinExistence type="predicted"/>
<evidence type="ECO:0000259" key="2">
    <source>
        <dbReference type="Pfam" id="PF13439"/>
    </source>
</evidence>
<dbReference type="InterPro" id="IPR001296">
    <property type="entry name" value="Glyco_trans_1"/>
</dbReference>
<keyword evidence="3" id="KW-0328">Glycosyltransferase</keyword>
<keyword evidence="3" id="KW-0808">Transferase</keyword>
<dbReference type="EC" id="2.4.-.-" evidence="3"/>
<organism evidence="3 4">
    <name type="scientific">Geoanaerobacter pelophilus</name>
    <dbReference type="NCBI Taxonomy" id="60036"/>
    <lineage>
        <taxon>Bacteria</taxon>
        <taxon>Pseudomonadati</taxon>
        <taxon>Thermodesulfobacteriota</taxon>
        <taxon>Desulfuromonadia</taxon>
        <taxon>Geobacterales</taxon>
        <taxon>Geobacteraceae</taxon>
        <taxon>Geoanaerobacter</taxon>
    </lineage>
</organism>
<dbReference type="AlphaFoldDB" id="A0AAW4L6F8"/>
<protein>
    <submittedName>
        <fullName evidence="3">Glycosyltransferase</fullName>
        <ecNumber evidence="3">2.4.-.-</ecNumber>
    </submittedName>
</protein>
<dbReference type="PANTHER" id="PTHR45947:SF14">
    <property type="entry name" value="SLL1723 PROTEIN"/>
    <property type="match status" value="1"/>
</dbReference>
<feature type="domain" description="Glycosyl transferase family 1" evidence="1">
    <location>
        <begin position="224"/>
        <end position="383"/>
    </location>
</feature>
<feature type="domain" description="Glycosyltransferase subfamily 4-like N-terminal" evidence="2">
    <location>
        <begin position="28"/>
        <end position="212"/>
    </location>
</feature>
<accession>A0AAW4L6F8</accession>
<comment type="caution">
    <text evidence="3">The sequence shown here is derived from an EMBL/GenBank/DDBJ whole genome shotgun (WGS) entry which is preliminary data.</text>
</comment>
<evidence type="ECO:0000259" key="1">
    <source>
        <dbReference type="Pfam" id="PF00534"/>
    </source>
</evidence>
<evidence type="ECO:0000313" key="3">
    <source>
        <dbReference type="EMBL" id="MBT0663397.1"/>
    </source>
</evidence>